<reference evidence="2 3" key="1">
    <citation type="submission" date="2019-03" db="EMBL/GenBank/DDBJ databases">
        <title>Whole genome sequence of a novel Rubrobacter taiwanensis strain, isolated from Yellowstone National Park.</title>
        <authorList>
            <person name="Freed S."/>
            <person name="Ramaley R.F."/>
            <person name="Kyndt J.A."/>
        </authorList>
    </citation>
    <scope>NUCLEOTIDE SEQUENCE [LARGE SCALE GENOMIC DNA]</scope>
    <source>
        <strain evidence="2 3">Yellowstone</strain>
    </source>
</reference>
<sequence>MEEELLSTEEVAGYLGVEPVTVWRWCREGVLPCAKIGRSWRIRRSAVEEFVRRNERSGTLADRLRAFLEIPDNVFAVTQTPDLMLRLNAAFFRVGEARGGTLVKYRGEGREQSAERLRAELESEGLDAALHLAAESEVPGRRADELRRLVEDRPDDGRPMWVNYDWERRLPPEAALEQQRGITELARDSELVIMTTVLDSELDRWPGVLQRRAQLMHSGAIWMSETGLALSRVTPLPSL</sequence>
<feature type="domain" description="Helix-turn-helix" evidence="1">
    <location>
        <begin position="5"/>
        <end position="54"/>
    </location>
</feature>
<dbReference type="SUPFAM" id="SSF46955">
    <property type="entry name" value="Putative DNA-binding domain"/>
    <property type="match status" value="1"/>
</dbReference>
<keyword evidence="3" id="KW-1185">Reference proteome</keyword>
<dbReference type="AlphaFoldDB" id="A0A4R1BIC4"/>
<dbReference type="InterPro" id="IPR041657">
    <property type="entry name" value="HTH_17"/>
</dbReference>
<dbReference type="NCBIfam" id="TIGR01764">
    <property type="entry name" value="excise"/>
    <property type="match status" value="1"/>
</dbReference>
<dbReference type="InterPro" id="IPR009061">
    <property type="entry name" value="DNA-bd_dom_put_sf"/>
</dbReference>
<dbReference type="EMBL" id="SKBU01000015">
    <property type="protein sequence ID" value="TCJ16908.1"/>
    <property type="molecule type" value="Genomic_DNA"/>
</dbReference>
<dbReference type="Gene3D" id="1.10.10.10">
    <property type="entry name" value="Winged helix-like DNA-binding domain superfamily/Winged helix DNA-binding domain"/>
    <property type="match status" value="1"/>
</dbReference>
<proteinExistence type="predicted"/>
<dbReference type="InterPro" id="IPR036388">
    <property type="entry name" value="WH-like_DNA-bd_sf"/>
</dbReference>
<organism evidence="2 3">
    <name type="scientific">Rubrobacter taiwanensis</name>
    <dbReference type="NCBI Taxonomy" id="185139"/>
    <lineage>
        <taxon>Bacteria</taxon>
        <taxon>Bacillati</taxon>
        <taxon>Actinomycetota</taxon>
        <taxon>Rubrobacteria</taxon>
        <taxon>Rubrobacterales</taxon>
        <taxon>Rubrobacteraceae</taxon>
        <taxon>Rubrobacter</taxon>
    </lineage>
</organism>
<dbReference type="GO" id="GO:0003677">
    <property type="term" value="F:DNA binding"/>
    <property type="evidence" value="ECO:0007669"/>
    <property type="project" value="UniProtKB-KW"/>
</dbReference>
<dbReference type="RefSeq" id="WP_132691211.1">
    <property type="nucleotide sequence ID" value="NZ_SKBU01000015.1"/>
</dbReference>
<comment type="caution">
    <text evidence="2">The sequence shown here is derived from an EMBL/GenBank/DDBJ whole genome shotgun (WGS) entry which is preliminary data.</text>
</comment>
<dbReference type="OrthoDB" id="5524782at2"/>
<evidence type="ECO:0000259" key="1">
    <source>
        <dbReference type="Pfam" id="PF12728"/>
    </source>
</evidence>
<dbReference type="InterPro" id="IPR010093">
    <property type="entry name" value="SinI_DNA-bd"/>
</dbReference>
<gene>
    <name evidence="2" type="ORF">E0L93_09405</name>
</gene>
<dbReference type="Pfam" id="PF12728">
    <property type="entry name" value="HTH_17"/>
    <property type="match status" value="1"/>
</dbReference>
<name>A0A4R1BIC4_9ACTN</name>
<keyword evidence="2" id="KW-0238">DNA-binding</keyword>
<evidence type="ECO:0000313" key="3">
    <source>
        <dbReference type="Proteomes" id="UP000295244"/>
    </source>
</evidence>
<protein>
    <submittedName>
        <fullName evidence="2">DNA-binding protein</fullName>
    </submittedName>
</protein>
<dbReference type="Proteomes" id="UP000295244">
    <property type="component" value="Unassembled WGS sequence"/>
</dbReference>
<evidence type="ECO:0000313" key="2">
    <source>
        <dbReference type="EMBL" id="TCJ16908.1"/>
    </source>
</evidence>
<accession>A0A4R1BIC4</accession>